<feature type="chain" id="PRO_5002230285" evidence="1">
    <location>
        <begin position="21"/>
        <end position="177"/>
    </location>
</feature>
<name>A0A0D0Q620_9RHOB</name>
<dbReference type="AlphaFoldDB" id="A0A0D0Q620"/>
<gene>
    <name evidence="2" type="ORF">Wenmar_01489</name>
</gene>
<sequence length="177" mass="18226">MKTFLLSLSLAGTLALPALAQDADAALATLQELANTGAEGDVPHVAITADGCMLTSSTTAVSSQLGAPMTATATVDARELFPAAFTPDPKEDRFNIWIPREDQAPIELTMILDNDDPTLRETFAAGLGADCSAAGPCSATQAAPRMPVVFYVAGEEAGMDRARAFSTALSDFAAACG</sequence>
<organism evidence="2 3">
    <name type="scientific">Wenxinia marina DSM 24838</name>
    <dbReference type="NCBI Taxonomy" id="1123501"/>
    <lineage>
        <taxon>Bacteria</taxon>
        <taxon>Pseudomonadati</taxon>
        <taxon>Pseudomonadota</taxon>
        <taxon>Alphaproteobacteria</taxon>
        <taxon>Rhodobacterales</taxon>
        <taxon>Roseobacteraceae</taxon>
        <taxon>Wenxinia</taxon>
    </lineage>
</organism>
<protein>
    <submittedName>
        <fullName evidence="2">Uncharacterized protein</fullName>
    </submittedName>
</protein>
<keyword evidence="1" id="KW-0732">Signal</keyword>
<evidence type="ECO:0000256" key="1">
    <source>
        <dbReference type="SAM" id="SignalP"/>
    </source>
</evidence>
<evidence type="ECO:0000313" key="2">
    <source>
        <dbReference type="EMBL" id="KIQ69919.1"/>
    </source>
</evidence>
<reference evidence="2 3" key="1">
    <citation type="submission" date="2013-01" db="EMBL/GenBank/DDBJ databases">
        <authorList>
            <person name="Fiebig A."/>
            <person name="Goeker M."/>
            <person name="Klenk H.-P.P."/>
        </authorList>
    </citation>
    <scope>NUCLEOTIDE SEQUENCE [LARGE SCALE GENOMIC DNA]</scope>
    <source>
        <strain evidence="2 3">DSM 24838</strain>
    </source>
</reference>
<keyword evidence="3" id="KW-1185">Reference proteome</keyword>
<dbReference type="Proteomes" id="UP000035100">
    <property type="component" value="Unassembled WGS sequence"/>
</dbReference>
<comment type="caution">
    <text evidence="2">The sequence shown here is derived from an EMBL/GenBank/DDBJ whole genome shotgun (WGS) entry which is preliminary data.</text>
</comment>
<dbReference type="STRING" id="1123501.Wenmar_01489"/>
<dbReference type="RefSeq" id="WP_018301148.1">
    <property type="nucleotide sequence ID" value="NZ_KB902276.1"/>
</dbReference>
<accession>A0A0D0Q620</accession>
<proteinExistence type="predicted"/>
<evidence type="ECO:0000313" key="3">
    <source>
        <dbReference type="Proteomes" id="UP000035100"/>
    </source>
</evidence>
<feature type="signal peptide" evidence="1">
    <location>
        <begin position="1"/>
        <end position="20"/>
    </location>
</feature>
<dbReference type="EMBL" id="AONG01000008">
    <property type="protein sequence ID" value="KIQ69919.1"/>
    <property type="molecule type" value="Genomic_DNA"/>
</dbReference>